<reference evidence="1" key="3">
    <citation type="submission" date="2020-02" db="EMBL/GenBank/DDBJ databases">
        <authorList>
            <person name="Sarangi A.N."/>
            <person name="Ghosh S."/>
            <person name="Mukherjee M."/>
            <person name="Tripathy S."/>
        </authorList>
    </citation>
    <scope>NUCLEOTIDE SEQUENCE</scope>
    <source>
        <strain evidence="1">BDU141951</strain>
    </source>
</reference>
<gene>
    <name evidence="1" type="ORF">QQ91_016455</name>
</gene>
<proteinExistence type="predicted"/>
<organism evidence="1">
    <name type="scientific">Lyngbya confervoides BDU141951</name>
    <dbReference type="NCBI Taxonomy" id="1574623"/>
    <lineage>
        <taxon>Bacteria</taxon>
        <taxon>Bacillati</taxon>
        <taxon>Cyanobacteriota</taxon>
        <taxon>Cyanophyceae</taxon>
        <taxon>Oscillatoriophycideae</taxon>
        <taxon>Oscillatoriales</taxon>
        <taxon>Microcoleaceae</taxon>
        <taxon>Lyngbya</taxon>
    </lineage>
</organism>
<accession>A0A0C1YI37</accession>
<dbReference type="AlphaFoldDB" id="A0A0C1YI37"/>
<protein>
    <submittedName>
        <fullName evidence="1">Uncharacterized protein</fullName>
    </submittedName>
</protein>
<reference evidence="1" key="1">
    <citation type="submission" date="2014-11" db="EMBL/GenBank/DDBJ databases">
        <authorList>
            <person name="Malar M.C."/>
            <person name="Sen D."/>
            <person name="Tripathy S."/>
        </authorList>
    </citation>
    <scope>NUCLEOTIDE SEQUENCE</scope>
    <source>
        <strain evidence="1">BDU141951</strain>
    </source>
</reference>
<dbReference type="EMBL" id="JTHE02000003">
    <property type="protein sequence ID" value="NEV68702.1"/>
    <property type="molecule type" value="Genomic_DNA"/>
</dbReference>
<reference evidence="1" key="2">
    <citation type="journal article" date="2015" name="Genome Announc.">
        <title>Draft Genome Sequence of Filamentous Marine Cyanobacterium Lyngbya confervoides Strain BDU141951.</title>
        <authorList>
            <person name="Chandrababunaidu M.M."/>
            <person name="Sen D."/>
            <person name="Tripathy S."/>
        </authorList>
    </citation>
    <scope>NUCLEOTIDE SEQUENCE</scope>
    <source>
        <strain evidence="1">BDU141951</strain>
    </source>
</reference>
<sequence>MKTSAPYGWLLRITAKALKYFLLSLAGFTIAYFGAISLDLADVTYLLTWLLEHLVPRVLALLMCLGTTAIIVESLRH</sequence>
<comment type="caution">
    <text evidence="1">The sequence shown here is derived from an EMBL/GenBank/DDBJ whole genome shotgun (WGS) entry which is preliminary data.</text>
</comment>
<name>A0A0C1YI37_9CYAN</name>
<evidence type="ECO:0000313" key="1">
    <source>
        <dbReference type="EMBL" id="NEV68702.1"/>
    </source>
</evidence>